<evidence type="ECO:0000256" key="5">
    <source>
        <dbReference type="RuleBase" id="RU365033"/>
    </source>
</evidence>
<gene>
    <name evidence="7" type="ORF">HPULCUR_010707</name>
</gene>
<comment type="function">
    <text evidence="5">Nuclease required for the repair of DNA interstrand cross-links (ICL). Acts as a 5'-3' exonuclease that anchors at a cut end of DNA and cleaves DNA successively at every third nucleotide, allowing to excise an ICL from one strand through flanking incisions.</text>
</comment>
<keyword evidence="1 5" id="KW-0540">Nuclease</keyword>
<protein>
    <recommendedName>
        <fullName evidence="5">Fanconi-associated nuclease</fullName>
        <ecNumber evidence="5">3.1.4.1</ecNumber>
    </recommendedName>
</protein>
<dbReference type="InterPro" id="IPR049132">
    <property type="entry name" value="FAN1-like_euk"/>
</dbReference>
<proteinExistence type="inferred from homology"/>
<keyword evidence="5" id="KW-0227">DNA damage</keyword>
<organism evidence="7 8">
    <name type="scientific">Helicostylum pulchrum</name>
    <dbReference type="NCBI Taxonomy" id="562976"/>
    <lineage>
        <taxon>Eukaryota</taxon>
        <taxon>Fungi</taxon>
        <taxon>Fungi incertae sedis</taxon>
        <taxon>Mucoromycota</taxon>
        <taxon>Mucoromycotina</taxon>
        <taxon>Mucoromycetes</taxon>
        <taxon>Mucorales</taxon>
        <taxon>Mucorineae</taxon>
        <taxon>Mucoraceae</taxon>
        <taxon>Helicostylum</taxon>
    </lineage>
</organism>
<keyword evidence="4 5" id="KW-0460">Magnesium</keyword>
<dbReference type="CDD" id="cd22326">
    <property type="entry name" value="FAN1-like"/>
    <property type="match status" value="1"/>
</dbReference>
<dbReference type="Pfam" id="PF21315">
    <property type="entry name" value="FAN1_HTH"/>
    <property type="match status" value="1"/>
</dbReference>
<keyword evidence="3 5" id="KW-0378">Hydrolase</keyword>
<dbReference type="EMBL" id="BAABUJ010000042">
    <property type="protein sequence ID" value="GAA5805193.1"/>
    <property type="molecule type" value="Genomic_DNA"/>
</dbReference>
<evidence type="ECO:0000313" key="8">
    <source>
        <dbReference type="Proteomes" id="UP001476247"/>
    </source>
</evidence>
<keyword evidence="5" id="KW-0539">Nucleus</keyword>
<dbReference type="PANTHER" id="PTHR15749:SF4">
    <property type="entry name" value="FANCONI-ASSOCIATED NUCLEASE 1"/>
    <property type="match status" value="1"/>
</dbReference>
<dbReference type="EC" id="3.1.4.1" evidence="5"/>
<dbReference type="InterPro" id="IPR049125">
    <property type="entry name" value="FAN1-like_WH"/>
</dbReference>
<name>A0ABP9YEZ0_9FUNG</name>
<dbReference type="InterPro" id="IPR033315">
    <property type="entry name" value="Fan1-like"/>
</dbReference>
<keyword evidence="5" id="KW-0464">Manganese</keyword>
<comment type="subcellular location">
    <subcellularLocation>
        <location evidence="5">Nucleus</location>
    </subcellularLocation>
</comment>
<dbReference type="Pfam" id="PF08774">
    <property type="entry name" value="VRR_NUC"/>
    <property type="match status" value="1"/>
</dbReference>
<comment type="catalytic activity">
    <reaction evidence="5">
        <text>Hydrolytically removes 5'-nucleotides successively from the 3'-hydroxy termini of 3'-hydroxy-terminated oligonucleotides.</text>
        <dbReference type="EC" id="3.1.4.1"/>
    </reaction>
</comment>
<keyword evidence="2 5" id="KW-0479">Metal-binding</keyword>
<keyword evidence="8" id="KW-1185">Reference proteome</keyword>
<accession>A0ABP9YEZ0</accession>
<comment type="cofactor">
    <cofactor evidence="5">
        <name>Mg(2+)</name>
        <dbReference type="ChEBI" id="CHEBI:18420"/>
    </cofactor>
    <cofactor evidence="5">
        <name>Mn(2+)</name>
        <dbReference type="ChEBI" id="CHEBI:29035"/>
    </cofactor>
</comment>
<dbReference type="Proteomes" id="UP001476247">
    <property type="component" value="Unassembled WGS sequence"/>
</dbReference>
<evidence type="ECO:0000256" key="4">
    <source>
        <dbReference type="ARBA" id="ARBA00022842"/>
    </source>
</evidence>
<evidence type="ECO:0000256" key="2">
    <source>
        <dbReference type="ARBA" id="ARBA00022723"/>
    </source>
</evidence>
<evidence type="ECO:0000313" key="7">
    <source>
        <dbReference type="EMBL" id="GAA5805193.1"/>
    </source>
</evidence>
<evidence type="ECO:0000256" key="3">
    <source>
        <dbReference type="ARBA" id="ARBA00022801"/>
    </source>
</evidence>
<keyword evidence="5" id="KW-0234">DNA repair</keyword>
<dbReference type="PANTHER" id="PTHR15749">
    <property type="entry name" value="FANCONI-ASSOCIATED NUCLEASE 1"/>
    <property type="match status" value="1"/>
</dbReference>
<sequence>MPNNKRKAKSTTDNSKNKQRSIVNFFSHITKECTTVEQNEDEHSKAEHSKVETSIVESSKFEPTLVEPSVVNTAETTTIEPPFFTNSMYTDEFNLMLETVLSGEQFLFDQEENRTFESFRSLTDEPKHLIVRLLMRKVGWIRRDKLKYQTHISDLNSAATALQAAGFVSTTLNDINDAIKLLSRDELKDIVKERNLTVTVENPKKSDYERVLLEFGSDTTENIMVHYTDSDKDHSKMQKLWDSIDRHLGLCIRVDPEFYKLFQRLQIVYYRTNQAFDTNLMSTSILAKMSKRKYPEYTPSRSHMIWSSRDDLLRYEEALLVERDYEKSLESLTVLNSSKTKKFVSAENGDAKVRELMIKSWNICEDRIGMWDECICQKEMEGEFIRPYYMRRFEAGWIYTRLLDHGTTLLAKMHEYELEALILQKLIDQKFYRLGKRGKWYQRLALVQSKYLNKDQVRAQKKLALKTCVDAIHDPKVHQIYLHGLYKRINSLERDLCIPRREQHQFDYMALKKPKERTIYGERISPEVTGKKSIWRANDGSECSVEYVAIEYYRKRGFKGLHCENGIVRMIAILLFWDVIFAPMPGVFETQYQTEPLDLRTDAFYEGRLDIINVRLSEISEGQYKNIILKVDERERPRNTVCTGINWNYQQKDILEIAECIGPSSLTSLCQLLFEDFGQRQGGMPDLCCWNYEETECLFSEGNKLYNKNDNNNKLIVAMIVKGPGDILSETQKLWIETLTGFNIQVEVCYVKEWKGDDVLLES</sequence>
<feature type="domain" description="VRR-NUC" evidence="6">
    <location>
        <begin position="619"/>
        <end position="753"/>
    </location>
</feature>
<evidence type="ECO:0000256" key="1">
    <source>
        <dbReference type="ARBA" id="ARBA00022722"/>
    </source>
</evidence>
<dbReference type="InterPro" id="IPR014883">
    <property type="entry name" value="VRR_NUC"/>
</dbReference>
<reference evidence="7 8" key="1">
    <citation type="submission" date="2024-04" db="EMBL/GenBank/DDBJ databases">
        <title>genome sequences of Mucor flavus KT1a and Helicostylum pulchrum KT1b strains isolation_sourced from the surface of a dry-aged beef.</title>
        <authorList>
            <person name="Toyotome T."/>
            <person name="Hosono M."/>
            <person name="Torimaru M."/>
            <person name="Fukuda K."/>
            <person name="Mikami N."/>
        </authorList>
    </citation>
    <scope>NUCLEOTIDE SEQUENCE [LARGE SCALE GENOMIC DNA]</scope>
    <source>
        <strain evidence="7 8">KT1b</strain>
    </source>
</reference>
<comment type="caution">
    <text evidence="7">The sequence shown here is derived from an EMBL/GenBank/DDBJ whole genome shotgun (WGS) entry which is preliminary data.</text>
</comment>
<comment type="similarity">
    <text evidence="5">Belongs to the FAN1 family.</text>
</comment>
<dbReference type="SMART" id="SM00990">
    <property type="entry name" value="VRR_NUC"/>
    <property type="match status" value="1"/>
</dbReference>
<dbReference type="Pfam" id="PF21170">
    <property type="entry name" value="FAN1_TPR"/>
    <property type="match status" value="1"/>
</dbReference>
<dbReference type="InterPro" id="IPR049126">
    <property type="entry name" value="FAN1-like_TPR"/>
</dbReference>
<evidence type="ECO:0000259" key="6">
    <source>
        <dbReference type="SMART" id="SM00990"/>
    </source>
</evidence>